<feature type="compositionally biased region" description="Polar residues" evidence="1">
    <location>
        <begin position="1"/>
        <end position="17"/>
    </location>
</feature>
<keyword evidence="2" id="KW-0347">Helicase</keyword>
<evidence type="ECO:0000256" key="1">
    <source>
        <dbReference type="SAM" id="MobiDB-lite"/>
    </source>
</evidence>
<feature type="compositionally biased region" description="Basic and acidic residues" evidence="1">
    <location>
        <begin position="18"/>
        <end position="30"/>
    </location>
</feature>
<evidence type="ECO:0000313" key="3">
    <source>
        <dbReference type="Proteomes" id="UP000325081"/>
    </source>
</evidence>
<dbReference type="GO" id="GO:0004386">
    <property type="term" value="F:helicase activity"/>
    <property type="evidence" value="ECO:0007669"/>
    <property type="project" value="UniProtKB-KW"/>
</dbReference>
<feature type="region of interest" description="Disordered" evidence="1">
    <location>
        <begin position="1"/>
        <end position="44"/>
    </location>
</feature>
<keyword evidence="2" id="KW-0547">Nucleotide-binding</keyword>
<accession>A0A5A7QI14</accession>
<keyword evidence="3" id="KW-1185">Reference proteome</keyword>
<feature type="compositionally biased region" description="Polar residues" evidence="1">
    <location>
        <begin position="32"/>
        <end position="44"/>
    </location>
</feature>
<keyword evidence="2" id="KW-0378">Hydrolase</keyword>
<comment type="caution">
    <text evidence="2">The sequence shown here is derived from an EMBL/GenBank/DDBJ whole genome shotgun (WGS) entry which is preliminary data.</text>
</comment>
<keyword evidence="2" id="KW-0067">ATP-binding</keyword>
<dbReference type="Proteomes" id="UP000325081">
    <property type="component" value="Unassembled WGS sequence"/>
</dbReference>
<feature type="region of interest" description="Disordered" evidence="1">
    <location>
        <begin position="82"/>
        <end position="121"/>
    </location>
</feature>
<organism evidence="2 3">
    <name type="scientific">Striga asiatica</name>
    <name type="common">Asiatic witchweed</name>
    <name type="synonym">Buchnera asiatica</name>
    <dbReference type="NCBI Taxonomy" id="4170"/>
    <lineage>
        <taxon>Eukaryota</taxon>
        <taxon>Viridiplantae</taxon>
        <taxon>Streptophyta</taxon>
        <taxon>Embryophyta</taxon>
        <taxon>Tracheophyta</taxon>
        <taxon>Spermatophyta</taxon>
        <taxon>Magnoliopsida</taxon>
        <taxon>eudicotyledons</taxon>
        <taxon>Gunneridae</taxon>
        <taxon>Pentapetalae</taxon>
        <taxon>asterids</taxon>
        <taxon>lamiids</taxon>
        <taxon>Lamiales</taxon>
        <taxon>Orobanchaceae</taxon>
        <taxon>Buchnereae</taxon>
        <taxon>Striga</taxon>
    </lineage>
</organism>
<proteinExistence type="predicted"/>
<protein>
    <submittedName>
        <fullName evidence="2">ATP-dependent helicase/nuclease subunit A</fullName>
    </submittedName>
</protein>
<dbReference type="AlphaFoldDB" id="A0A5A7QI14"/>
<reference evidence="3" key="1">
    <citation type="journal article" date="2019" name="Curr. Biol.">
        <title>Genome Sequence of Striga asiatica Provides Insight into the Evolution of Plant Parasitism.</title>
        <authorList>
            <person name="Yoshida S."/>
            <person name="Kim S."/>
            <person name="Wafula E.K."/>
            <person name="Tanskanen J."/>
            <person name="Kim Y.M."/>
            <person name="Honaas L."/>
            <person name="Yang Z."/>
            <person name="Spallek T."/>
            <person name="Conn C.E."/>
            <person name="Ichihashi Y."/>
            <person name="Cheong K."/>
            <person name="Cui S."/>
            <person name="Der J.P."/>
            <person name="Gundlach H."/>
            <person name="Jiao Y."/>
            <person name="Hori C."/>
            <person name="Ishida J.K."/>
            <person name="Kasahara H."/>
            <person name="Kiba T."/>
            <person name="Kim M.S."/>
            <person name="Koo N."/>
            <person name="Laohavisit A."/>
            <person name="Lee Y.H."/>
            <person name="Lumba S."/>
            <person name="McCourt P."/>
            <person name="Mortimer J.C."/>
            <person name="Mutuku J.M."/>
            <person name="Nomura T."/>
            <person name="Sasaki-Sekimoto Y."/>
            <person name="Seto Y."/>
            <person name="Wang Y."/>
            <person name="Wakatake T."/>
            <person name="Sakakibara H."/>
            <person name="Demura T."/>
            <person name="Yamaguchi S."/>
            <person name="Yoneyama K."/>
            <person name="Manabe R.I."/>
            <person name="Nelson D.C."/>
            <person name="Schulman A.H."/>
            <person name="Timko M.P."/>
            <person name="dePamphilis C.W."/>
            <person name="Choi D."/>
            <person name="Shirasu K."/>
        </authorList>
    </citation>
    <scope>NUCLEOTIDE SEQUENCE [LARGE SCALE GENOMIC DNA]</scope>
    <source>
        <strain evidence="3">cv. UVA1</strain>
    </source>
</reference>
<feature type="compositionally biased region" description="Pro residues" evidence="1">
    <location>
        <begin position="112"/>
        <end position="121"/>
    </location>
</feature>
<gene>
    <name evidence="2" type="ORF">STAS_21943</name>
</gene>
<sequence length="121" mass="13007">MYSKQSLISIHNFSSKTQDPKTPKPNDKLSNRTRSSAAASPQTRQILDAFSKAVGSKSASDLRSVALQSKSAVGSLQELVAPSHLHQKATFSSRSSPTRHKRVQDSDAPRLAVPPPAAFVP</sequence>
<name>A0A5A7QI14_STRAF</name>
<dbReference type="EMBL" id="BKCP01007181">
    <property type="protein sequence ID" value="GER45015.1"/>
    <property type="molecule type" value="Genomic_DNA"/>
</dbReference>
<evidence type="ECO:0000313" key="2">
    <source>
        <dbReference type="EMBL" id="GER45015.1"/>
    </source>
</evidence>